<dbReference type="EMBL" id="ML977613">
    <property type="protein sequence ID" value="KAF1997431.1"/>
    <property type="molecule type" value="Genomic_DNA"/>
</dbReference>
<evidence type="ECO:0000313" key="2">
    <source>
        <dbReference type="Proteomes" id="UP000799779"/>
    </source>
</evidence>
<reference evidence="1" key="1">
    <citation type="journal article" date="2020" name="Stud. Mycol.">
        <title>101 Dothideomycetes genomes: a test case for predicting lifestyles and emergence of pathogens.</title>
        <authorList>
            <person name="Haridas S."/>
            <person name="Albert R."/>
            <person name="Binder M."/>
            <person name="Bloem J."/>
            <person name="Labutti K."/>
            <person name="Salamov A."/>
            <person name="Andreopoulos B."/>
            <person name="Baker S."/>
            <person name="Barry K."/>
            <person name="Bills G."/>
            <person name="Bluhm B."/>
            <person name="Cannon C."/>
            <person name="Castanera R."/>
            <person name="Culley D."/>
            <person name="Daum C."/>
            <person name="Ezra D."/>
            <person name="Gonzalez J."/>
            <person name="Henrissat B."/>
            <person name="Kuo A."/>
            <person name="Liang C."/>
            <person name="Lipzen A."/>
            <person name="Lutzoni F."/>
            <person name="Magnuson J."/>
            <person name="Mondo S."/>
            <person name="Nolan M."/>
            <person name="Ohm R."/>
            <person name="Pangilinan J."/>
            <person name="Park H.-J."/>
            <person name="Ramirez L."/>
            <person name="Alfaro M."/>
            <person name="Sun H."/>
            <person name="Tritt A."/>
            <person name="Yoshinaga Y."/>
            <person name="Zwiers L.-H."/>
            <person name="Turgeon B."/>
            <person name="Goodwin S."/>
            <person name="Spatafora J."/>
            <person name="Crous P."/>
            <person name="Grigoriev I."/>
        </authorList>
    </citation>
    <scope>NUCLEOTIDE SEQUENCE</scope>
    <source>
        <strain evidence="1">CBS 123094</strain>
    </source>
</reference>
<proteinExistence type="predicted"/>
<keyword evidence="2" id="KW-1185">Reference proteome</keyword>
<dbReference type="Proteomes" id="UP000799779">
    <property type="component" value="Unassembled WGS sequence"/>
</dbReference>
<gene>
    <name evidence="1" type="ORF">P154DRAFT_537114</name>
</gene>
<dbReference type="AlphaFoldDB" id="A0A6A5WBA3"/>
<evidence type="ECO:0000313" key="1">
    <source>
        <dbReference type="EMBL" id="KAF1997431.1"/>
    </source>
</evidence>
<name>A0A6A5WBA3_9PLEO</name>
<sequence length="154" mass="17616">MKLTNLEISNNYYEANKNNYNHIFTNLHVEFMPCWESQEPPDTGYGSQNACCGGLGLTVRIGISSYQILRSGDEDILLSYIRIDAEVSVFPDADADEIKLEGTGSTPKVDRLRCANRRVHHQWREVIRPSRTSVWQDHIKEVGDDYVKIALEQQ</sequence>
<accession>A0A6A5WBA3</accession>
<protein>
    <submittedName>
        <fullName evidence="1">Uncharacterized protein</fullName>
    </submittedName>
</protein>
<organism evidence="1 2">
    <name type="scientific">Amniculicola lignicola CBS 123094</name>
    <dbReference type="NCBI Taxonomy" id="1392246"/>
    <lineage>
        <taxon>Eukaryota</taxon>
        <taxon>Fungi</taxon>
        <taxon>Dikarya</taxon>
        <taxon>Ascomycota</taxon>
        <taxon>Pezizomycotina</taxon>
        <taxon>Dothideomycetes</taxon>
        <taxon>Pleosporomycetidae</taxon>
        <taxon>Pleosporales</taxon>
        <taxon>Amniculicolaceae</taxon>
        <taxon>Amniculicola</taxon>
    </lineage>
</organism>